<evidence type="ECO:0000313" key="7">
    <source>
        <dbReference type="EMBL" id="CAI8027700.1"/>
    </source>
</evidence>
<dbReference type="AlphaFoldDB" id="A0AA35WV15"/>
<feature type="compositionally biased region" description="Pro residues" evidence="6">
    <location>
        <begin position="541"/>
        <end position="550"/>
    </location>
</feature>
<dbReference type="PANTHER" id="PTHR13059">
    <property type="entry name" value="HMG-BOX TRANSCRIPTION FACTOR BBX"/>
    <property type="match status" value="1"/>
</dbReference>
<gene>
    <name evidence="7" type="ORF">GBAR_LOCUS15796</name>
</gene>
<dbReference type="GO" id="GO:0000981">
    <property type="term" value="F:DNA-binding transcription factor activity, RNA polymerase II-specific"/>
    <property type="evidence" value="ECO:0007669"/>
    <property type="project" value="TreeGrafter"/>
</dbReference>
<feature type="compositionally biased region" description="Polar residues" evidence="6">
    <location>
        <begin position="593"/>
        <end position="614"/>
    </location>
</feature>
<evidence type="ECO:0000256" key="2">
    <source>
        <dbReference type="ARBA" id="ARBA00023015"/>
    </source>
</evidence>
<keyword evidence="2" id="KW-0805">Transcription regulation</keyword>
<dbReference type="Proteomes" id="UP001174909">
    <property type="component" value="Unassembled WGS sequence"/>
</dbReference>
<keyword evidence="1" id="KW-0597">Phosphoprotein</keyword>
<evidence type="ECO:0000256" key="1">
    <source>
        <dbReference type="ARBA" id="ARBA00022553"/>
    </source>
</evidence>
<feature type="compositionally biased region" description="Low complexity" evidence="6">
    <location>
        <begin position="577"/>
        <end position="592"/>
    </location>
</feature>
<keyword evidence="5" id="KW-0539">Nucleus</keyword>
<feature type="region of interest" description="Disordered" evidence="6">
    <location>
        <begin position="577"/>
        <end position="751"/>
    </location>
</feature>
<comment type="caution">
    <text evidence="7">The sequence shown here is derived from an EMBL/GenBank/DDBJ whole genome shotgun (WGS) entry which is preliminary data.</text>
</comment>
<dbReference type="GO" id="GO:0000977">
    <property type="term" value="F:RNA polymerase II transcription regulatory region sequence-specific DNA binding"/>
    <property type="evidence" value="ECO:0007669"/>
    <property type="project" value="TreeGrafter"/>
</dbReference>
<evidence type="ECO:0000256" key="6">
    <source>
        <dbReference type="SAM" id="MobiDB-lite"/>
    </source>
</evidence>
<evidence type="ECO:0000256" key="5">
    <source>
        <dbReference type="ARBA" id="ARBA00023242"/>
    </source>
</evidence>
<dbReference type="PANTHER" id="PTHR13059:SF13">
    <property type="entry name" value="PROTEIN CAPICUA HOMOLOG"/>
    <property type="match status" value="1"/>
</dbReference>
<evidence type="ECO:0000313" key="8">
    <source>
        <dbReference type="Proteomes" id="UP001174909"/>
    </source>
</evidence>
<sequence length="952" mass="101410">MDSPAGPNFQHFQLGSSVLAKWNGVFRPAVITIVDRSSIGVKLYDSSQTISYQLGSEHRNKNSPEGKADSQGGICIIKNEGPDPASLQIGTEVCVRVPAKSTRFYLGQVKSIREDSKTYQITFAADSAKQSSSNKKVKKEVKEEEEDDSESVLCHLKDIRLLEGLFATSFATINMSGSTVFDQSVPSFPITNPVGSMEQQSVYIDLYSRNIRSAAPTYGPMQSLGSLPACTTMDAIHQVSLPYAGFGQYNSPSIPVQHSHPTPPPLTPISSQGSPGIPNISPAHSQSSPVHLTMGQATGFDYYTPLPRGPRIKLKDYKNAKKGEIIITPEGIKKKFNGKQWRRLCGVDDCWKESQKCGLCSKHLNSPTPPQIPIQRRIGGKRTSSLSTGLDHSDSNGADKGSSKNCSGQDSPTKRRRVQSQGSANSNMTSTSSDGTPPKETEACKTMPANGRDPTAAATAVKDRKQSGSAWEEFSDAEQAAVYGLATLGNTRTSTTSFSPLQSPAIASPSPSDVFLSPPRMMDYSHASAMSYQRPHNPRKSPIPTPPYSPYPNFSTRMGFPSNHFYSPFQMPVPNFVNSNSSNNNGPLCPNSKGNTNSPGHADQSSVKPSQPSPTLIPATSSPSSNAGNNSPDSGIAIGSQSFCSGDSVSPPAPGPADSTTIFPPSSVAPGLNKGATRGNTLPQLSSRINPVLIAGQPSSLTPTHNTTNMMAPYNPAEMSNPYYPTRRSQQQQSSSHFQLNHAPSNYHSGPPSYSAYPPAYGTSGISGQSYPPSYGSLPSYYGHSGSTSSMGYPNSASSLATDSGYLAYPDPHQPAPAVSAATGGILPPPTSRPAYGTETSQMEGGIFNGGYSTTALSSPCSSTHSETVAATQIENTFNEFVASNAVTASPIASMSPTANQQQSPKQHNMDIDCLSTERGSGYQENTEDESRDEQNMAESFQNQDMDENRSS</sequence>
<keyword evidence="3" id="KW-0238">DNA-binding</keyword>
<feature type="compositionally biased region" description="Polar residues" evidence="6">
    <location>
        <begin position="419"/>
        <end position="435"/>
    </location>
</feature>
<protein>
    <submittedName>
        <fullName evidence="7">Protein capicua homolog</fullName>
    </submittedName>
</protein>
<feature type="region of interest" description="Disordered" evidence="6">
    <location>
        <begin position="256"/>
        <end position="275"/>
    </location>
</feature>
<feature type="compositionally biased region" description="Polar residues" evidence="6">
    <location>
        <begin position="639"/>
        <end position="648"/>
    </location>
</feature>
<evidence type="ECO:0000256" key="4">
    <source>
        <dbReference type="ARBA" id="ARBA00023163"/>
    </source>
</evidence>
<feature type="region of interest" description="Disordered" evidence="6">
    <location>
        <begin position="894"/>
        <end position="952"/>
    </location>
</feature>
<name>A0AA35WV15_GEOBA</name>
<feature type="compositionally biased region" description="Low complexity" evidence="6">
    <location>
        <begin position="618"/>
        <end position="635"/>
    </location>
</feature>
<feature type="compositionally biased region" description="Polar residues" evidence="6">
    <location>
        <begin position="678"/>
        <end position="689"/>
    </location>
</feature>
<feature type="region of interest" description="Disordered" evidence="6">
    <location>
        <begin position="495"/>
        <end position="550"/>
    </location>
</feature>
<reference evidence="7" key="1">
    <citation type="submission" date="2023-03" db="EMBL/GenBank/DDBJ databases">
        <authorList>
            <person name="Steffen K."/>
            <person name="Cardenas P."/>
        </authorList>
    </citation>
    <scope>NUCLEOTIDE SEQUENCE</scope>
</reference>
<feature type="compositionally biased region" description="Polar residues" evidence="6">
    <location>
        <begin position="894"/>
        <end position="907"/>
    </location>
</feature>
<dbReference type="GO" id="GO:0005634">
    <property type="term" value="C:nucleus"/>
    <property type="evidence" value="ECO:0007669"/>
    <property type="project" value="TreeGrafter"/>
</dbReference>
<proteinExistence type="predicted"/>
<accession>A0AA35WV15</accession>
<keyword evidence="8" id="KW-1185">Reference proteome</keyword>
<organism evidence="7 8">
    <name type="scientific">Geodia barretti</name>
    <name type="common">Barrett's horny sponge</name>
    <dbReference type="NCBI Taxonomy" id="519541"/>
    <lineage>
        <taxon>Eukaryota</taxon>
        <taxon>Metazoa</taxon>
        <taxon>Porifera</taxon>
        <taxon>Demospongiae</taxon>
        <taxon>Heteroscleromorpha</taxon>
        <taxon>Tetractinellida</taxon>
        <taxon>Astrophorina</taxon>
        <taxon>Geodiidae</taxon>
        <taxon>Geodia</taxon>
    </lineage>
</organism>
<keyword evidence="4" id="KW-0804">Transcription</keyword>
<feature type="compositionally biased region" description="Polar residues" evidence="6">
    <location>
        <begin position="697"/>
        <end position="710"/>
    </location>
</feature>
<evidence type="ECO:0000256" key="3">
    <source>
        <dbReference type="ARBA" id="ARBA00023125"/>
    </source>
</evidence>
<feature type="compositionally biased region" description="Polar residues" evidence="6">
    <location>
        <begin position="737"/>
        <end position="748"/>
    </location>
</feature>
<feature type="region of interest" description="Disordered" evidence="6">
    <location>
        <begin position="361"/>
        <end position="464"/>
    </location>
</feature>
<dbReference type="InterPro" id="IPR052412">
    <property type="entry name" value="CC-Dev_Transcription_Reg"/>
</dbReference>
<dbReference type="EMBL" id="CASHTH010002296">
    <property type="protein sequence ID" value="CAI8027700.1"/>
    <property type="molecule type" value="Genomic_DNA"/>
</dbReference>